<dbReference type="STRING" id="391625.PPSIR1_01512"/>
<dbReference type="EMBL" id="ABCS01000039">
    <property type="protein sequence ID" value="EDM77863.1"/>
    <property type="molecule type" value="Genomic_DNA"/>
</dbReference>
<gene>
    <name evidence="1" type="ORF">PPSIR1_01512</name>
</gene>
<protein>
    <recommendedName>
        <fullName evidence="3">DUF1501 domain-containing protein</fullName>
    </recommendedName>
</protein>
<reference evidence="1 2" key="1">
    <citation type="submission" date="2007-06" db="EMBL/GenBank/DDBJ databases">
        <authorList>
            <person name="Shimkets L."/>
            <person name="Ferriera S."/>
            <person name="Johnson J."/>
            <person name="Kravitz S."/>
            <person name="Beeson K."/>
            <person name="Sutton G."/>
            <person name="Rogers Y.-H."/>
            <person name="Friedman R."/>
            <person name="Frazier M."/>
            <person name="Venter J.C."/>
        </authorList>
    </citation>
    <scope>NUCLEOTIDE SEQUENCE [LARGE SCALE GENOMIC DNA]</scope>
    <source>
        <strain evidence="1 2">SIR-1</strain>
    </source>
</reference>
<organism evidence="1 2">
    <name type="scientific">Plesiocystis pacifica SIR-1</name>
    <dbReference type="NCBI Taxonomy" id="391625"/>
    <lineage>
        <taxon>Bacteria</taxon>
        <taxon>Pseudomonadati</taxon>
        <taxon>Myxococcota</taxon>
        <taxon>Polyangia</taxon>
        <taxon>Nannocystales</taxon>
        <taxon>Nannocystaceae</taxon>
        <taxon>Plesiocystis</taxon>
    </lineage>
</organism>
<dbReference type="InterPro" id="IPR006311">
    <property type="entry name" value="TAT_signal"/>
</dbReference>
<dbReference type="eggNOG" id="COG4102">
    <property type="taxonomic scope" value="Bacteria"/>
</dbReference>
<name>A6G8F3_9BACT</name>
<dbReference type="RefSeq" id="WP_006972998.1">
    <property type="nucleotide sequence ID" value="NZ_ABCS01000039.1"/>
</dbReference>
<evidence type="ECO:0000313" key="2">
    <source>
        <dbReference type="Proteomes" id="UP000005801"/>
    </source>
</evidence>
<dbReference type="Proteomes" id="UP000005801">
    <property type="component" value="Unassembled WGS sequence"/>
</dbReference>
<comment type="caution">
    <text evidence="1">The sequence shown here is derived from an EMBL/GenBank/DDBJ whole genome shotgun (WGS) entry which is preliminary data.</text>
</comment>
<sequence length="467" mass="49176">MSAQSKPTRKPLLTSRRDFMRVGVGGLAAASAAPFIWTPKLSKAAELPASKDNYVLVINLNGGGRTVPMFNANVDSRWNPYGSQLGAEGTHWTVGGVFQAEAYADSVPVLGFEVPSLPQISNELAVLTTIDHVPGAATGIGNHATARNVISSGREAGGPGLMSMIYHGHHKYNVGVGQPAFPPVVIGTGGATLPFGTPYESIAPVMVPSYSEFAAQSGDNGGSQPEWARTLEESLDGAAALRRSNRDRALLERIRKGKGNVEAFKAVFTHPTIDVEGSLDAGMHGVTNRMLEACLGTSSLGRDLALALRFMGFGSAAVLVESRGWDTHSNEMASYEANADDVARALSGLRVALQLMEHPEGGSYWDRTLITITSEFGRDNVMGGGFNSGGGSDHTGGPGSRNQAFPYMGGLVSQAGQQFGATHPATMEVEAGEPAFSTISHMAMMLAVLEIDPEPYFPGIEPLTAIF</sequence>
<dbReference type="Pfam" id="PF07394">
    <property type="entry name" value="DUF1501"/>
    <property type="match status" value="1"/>
</dbReference>
<dbReference type="AlphaFoldDB" id="A6G8F3"/>
<evidence type="ECO:0008006" key="3">
    <source>
        <dbReference type="Google" id="ProtNLM"/>
    </source>
</evidence>
<proteinExistence type="predicted"/>
<dbReference type="InterPro" id="IPR010869">
    <property type="entry name" value="DUF1501"/>
</dbReference>
<accession>A6G8F3</accession>
<dbReference type="OrthoDB" id="9783759at2"/>
<evidence type="ECO:0000313" key="1">
    <source>
        <dbReference type="EMBL" id="EDM77863.1"/>
    </source>
</evidence>
<keyword evidence="2" id="KW-1185">Reference proteome</keyword>
<dbReference type="PROSITE" id="PS51318">
    <property type="entry name" value="TAT"/>
    <property type="match status" value="1"/>
</dbReference>